<comment type="caution">
    <text evidence="2">The sequence shown here is derived from an EMBL/GenBank/DDBJ whole genome shotgun (WGS) entry which is preliminary data.</text>
</comment>
<dbReference type="EMBL" id="VYUA01000007">
    <property type="protein sequence ID" value="KAB2592589.1"/>
    <property type="molecule type" value="Genomic_DNA"/>
</dbReference>
<evidence type="ECO:0000313" key="2">
    <source>
        <dbReference type="EMBL" id="KAB2592589.1"/>
    </source>
</evidence>
<reference evidence="2 3" key="1">
    <citation type="submission" date="2019-09" db="EMBL/GenBank/DDBJ databases">
        <authorList>
            <person name="Liu P."/>
        </authorList>
    </citation>
    <scope>NUCLEOTIDE SEQUENCE [LARGE SCALE GENOMIC DNA]</scope>
    <source>
        <strain evidence="2 3">TRM68085</strain>
    </source>
</reference>
<evidence type="ECO:0000259" key="1">
    <source>
        <dbReference type="PROSITE" id="PS51819"/>
    </source>
</evidence>
<sequence>MITRVSSITLEVPDIESSIGFFEEHIGLTVTERTGDRAYLRARSVHHDLVLVASQSGATSLHTLNFESDDVASDVARAVAAGAKDHGPIDHAGVDTAHLLEAPGEIGLLIHSTLQTVDAAPALRLAQPAHFSHFNIGTPDPASLIRFFVDLGMRNSDWIGSVEEPLIGWLHCPVDGALHHGVAVLRSPDTRLHHISYEYDTTEQIVDRVDNFVDDTHFLVWGMGRHGTGGSIFAYMNDVSGVMVELGTGMIRIGQDPRWNGPQVWPLDDPRGVDEWGSSVPDAWMAQRVDVSSPATLRIEA</sequence>
<dbReference type="PROSITE" id="PS51819">
    <property type="entry name" value="VOC"/>
    <property type="match status" value="2"/>
</dbReference>
<dbReference type="InterPro" id="IPR037523">
    <property type="entry name" value="VOC_core"/>
</dbReference>
<evidence type="ECO:0000313" key="3">
    <source>
        <dbReference type="Proteomes" id="UP000326907"/>
    </source>
</evidence>
<dbReference type="Proteomes" id="UP000326907">
    <property type="component" value="Unassembled WGS sequence"/>
</dbReference>
<organism evidence="2 3">
    <name type="scientific">Streptomyces arboris</name>
    <dbReference type="NCBI Taxonomy" id="2600619"/>
    <lineage>
        <taxon>Bacteria</taxon>
        <taxon>Bacillati</taxon>
        <taxon>Actinomycetota</taxon>
        <taxon>Actinomycetes</taxon>
        <taxon>Kitasatosporales</taxon>
        <taxon>Streptomycetaceae</taxon>
        <taxon>Streptomyces</taxon>
    </lineage>
</organism>
<dbReference type="InterPro" id="IPR004360">
    <property type="entry name" value="Glyas_Fos-R_dOase_dom"/>
</dbReference>
<name>A0A5N5ENN0_9ACTN</name>
<dbReference type="SUPFAM" id="SSF54593">
    <property type="entry name" value="Glyoxalase/Bleomycin resistance protein/Dihydroxybiphenyl dioxygenase"/>
    <property type="match status" value="1"/>
</dbReference>
<dbReference type="AlphaFoldDB" id="A0A5N5ENN0"/>
<gene>
    <name evidence="2" type="ORF">F5983_10955</name>
</gene>
<keyword evidence="3" id="KW-1185">Reference proteome</keyword>
<accession>A0A5N5ENN0</accession>
<protein>
    <recommendedName>
        <fullName evidence="1">VOC domain-containing protein</fullName>
    </recommendedName>
</protein>
<dbReference type="Pfam" id="PF00903">
    <property type="entry name" value="Glyoxalase"/>
    <property type="match status" value="2"/>
</dbReference>
<dbReference type="InterPro" id="IPR029068">
    <property type="entry name" value="Glyas_Bleomycin-R_OHBP_Dase"/>
</dbReference>
<dbReference type="RefSeq" id="WP_151510141.1">
    <property type="nucleotide sequence ID" value="NZ_VYUA01000007.1"/>
</dbReference>
<proteinExistence type="predicted"/>
<feature type="domain" description="VOC" evidence="1">
    <location>
        <begin position="4"/>
        <end position="113"/>
    </location>
</feature>
<feature type="domain" description="VOC" evidence="1">
    <location>
        <begin position="130"/>
        <end position="249"/>
    </location>
</feature>
<dbReference type="Gene3D" id="3.10.180.10">
    <property type="entry name" value="2,3-Dihydroxybiphenyl 1,2-Dioxygenase, domain 1"/>
    <property type="match status" value="2"/>
</dbReference>